<proteinExistence type="predicted"/>
<dbReference type="RefSeq" id="XP_027200787.1">
    <property type="nucleotide sequence ID" value="XM_027344986.1"/>
</dbReference>
<sequence length="325" mass="37463">MLKFFLLISLCLTSMVNSLPTTTTITSDGHHDHNENNDYDENQEQDPETYLWNMATATASDDGGGGIQSFTDDELEEILNSMQLPANYSAFDFGGGLTSTTNNSNDKISKNSTKEQHGFVIIWRNPYVFANNNNNSESTILGRNGGGGGGEDDEDDDHPRPPHRHEFDEMEQRDFLRTVIFLANQQMRIKFHLCEMRRFRSHFVRRWNLYRCSARFTVARLGKNCDPNKTYDGYVNFIVQNPELPPLLAIRYYVFQFLYESSMTLVNKMNDHHVSLASIPNQLQQQQQQQLQQHQHQLQLQHQQSNDGEEIVMMHQPSSSDIDHL</sequence>
<accession>A0A6P6Y5M3</accession>
<dbReference type="Proteomes" id="UP000515146">
    <property type="component" value="Unplaced"/>
</dbReference>
<reference evidence="2" key="1">
    <citation type="submission" date="2025-08" db="UniProtKB">
        <authorList>
            <consortium name="RefSeq"/>
        </authorList>
    </citation>
    <scope>IDENTIFICATION</scope>
    <source>
        <strain evidence="2">Airmid</strain>
    </source>
</reference>
<organism evidence="1 2">
    <name type="scientific">Dermatophagoides pteronyssinus</name>
    <name type="common">European house dust mite</name>
    <dbReference type="NCBI Taxonomy" id="6956"/>
    <lineage>
        <taxon>Eukaryota</taxon>
        <taxon>Metazoa</taxon>
        <taxon>Ecdysozoa</taxon>
        <taxon>Arthropoda</taxon>
        <taxon>Chelicerata</taxon>
        <taxon>Arachnida</taxon>
        <taxon>Acari</taxon>
        <taxon>Acariformes</taxon>
        <taxon>Sarcoptiformes</taxon>
        <taxon>Astigmata</taxon>
        <taxon>Psoroptidia</taxon>
        <taxon>Analgoidea</taxon>
        <taxon>Pyroglyphidae</taxon>
        <taxon>Dermatophagoidinae</taxon>
        <taxon>Dermatophagoides</taxon>
    </lineage>
</organism>
<protein>
    <submittedName>
        <fullName evidence="2">CAR1 transcription factor-like</fullName>
    </submittedName>
</protein>
<dbReference type="InParanoid" id="A0A6P6Y5M3"/>
<keyword evidence="1" id="KW-1185">Reference proteome</keyword>
<name>A0A6P6Y5M3_DERPT</name>
<evidence type="ECO:0000313" key="1">
    <source>
        <dbReference type="Proteomes" id="UP000515146"/>
    </source>
</evidence>
<dbReference type="AlphaFoldDB" id="A0A6P6Y5M3"/>
<dbReference type="OrthoDB" id="10415481at2759"/>
<gene>
    <name evidence="2" type="primary">LOC113794841</name>
</gene>
<evidence type="ECO:0000313" key="2">
    <source>
        <dbReference type="RefSeq" id="XP_027200787.1"/>
    </source>
</evidence>
<dbReference type="KEGG" id="dpte:113794841"/>